<keyword evidence="3 5" id="KW-0732">Signal</keyword>
<dbReference type="Gene3D" id="3.40.190.10">
    <property type="entry name" value="Periplasmic binding protein-like II"/>
    <property type="match status" value="2"/>
</dbReference>
<dbReference type="Proteomes" id="UP000469523">
    <property type="component" value="Unassembled WGS sequence"/>
</dbReference>
<organism evidence="7 8">
    <name type="scientific">Tissierella pigra</name>
    <dbReference type="NCBI Taxonomy" id="2607614"/>
    <lineage>
        <taxon>Bacteria</taxon>
        <taxon>Bacillati</taxon>
        <taxon>Bacillota</taxon>
        <taxon>Tissierellia</taxon>
        <taxon>Tissierellales</taxon>
        <taxon>Tissierellaceae</taxon>
        <taxon>Tissierella</taxon>
    </lineage>
</organism>
<feature type="chain" id="PRO_5039480932" evidence="5">
    <location>
        <begin position="22"/>
        <end position="281"/>
    </location>
</feature>
<evidence type="ECO:0000256" key="4">
    <source>
        <dbReference type="RuleBase" id="RU003744"/>
    </source>
</evidence>
<evidence type="ECO:0000256" key="1">
    <source>
        <dbReference type="ARBA" id="ARBA00004196"/>
    </source>
</evidence>
<dbReference type="Pfam" id="PF00497">
    <property type="entry name" value="SBP_bac_3"/>
    <property type="match status" value="1"/>
</dbReference>
<keyword evidence="8" id="KW-1185">Reference proteome</keyword>
<comment type="subcellular location">
    <subcellularLocation>
        <location evidence="1">Cell envelope</location>
    </subcellularLocation>
</comment>
<protein>
    <submittedName>
        <fullName evidence="7">Transporter substrate-binding domain-containing protein</fullName>
    </submittedName>
</protein>
<sequence length="281" mass="30297">MKKKIGLVLAGIMLFSIILTACGGNSSNRQINNEENNIESEVQGLDSIIQKKKIVLGTSADYPPFEFHTMIDGKDTIVGLDIEIAKYIADELGVELEIKDMEFDKLLGGLATGMLDIVIAGMTPEDGREANFTDIYYEADLSVLVSKNNPSGIATIDDLIGKSIGVQIGTTQENIVQTTIKDAEVKSLSTNPDIVMNLKTQKIDCAVMETIVAESFAKANDDLMVVENLTIDSGAGGVAIAIQKGNDELTKKLNEIIAKLKSEGLIDKWLIEADKLSSEGL</sequence>
<dbReference type="PANTHER" id="PTHR35936">
    <property type="entry name" value="MEMBRANE-BOUND LYTIC MUREIN TRANSGLYCOSYLASE F"/>
    <property type="match status" value="1"/>
</dbReference>
<comment type="caution">
    <text evidence="7">The sequence shown here is derived from an EMBL/GenBank/DDBJ whole genome shotgun (WGS) entry which is preliminary data.</text>
</comment>
<evidence type="ECO:0000256" key="5">
    <source>
        <dbReference type="SAM" id="SignalP"/>
    </source>
</evidence>
<dbReference type="AlphaFoldDB" id="A0A6N7XSL6"/>
<dbReference type="PROSITE" id="PS51257">
    <property type="entry name" value="PROKAR_LIPOPROTEIN"/>
    <property type="match status" value="1"/>
</dbReference>
<evidence type="ECO:0000259" key="6">
    <source>
        <dbReference type="SMART" id="SM00062"/>
    </source>
</evidence>
<dbReference type="RefSeq" id="WP_154438839.1">
    <property type="nucleotide sequence ID" value="NZ_VUNQ01000003.1"/>
</dbReference>
<proteinExistence type="inferred from homology"/>
<dbReference type="PROSITE" id="PS01039">
    <property type="entry name" value="SBP_BACTERIAL_3"/>
    <property type="match status" value="1"/>
</dbReference>
<reference evidence="7 8" key="1">
    <citation type="submission" date="2019-09" db="EMBL/GenBank/DDBJ databases">
        <title>In-depth cultivation of the pig gut microbiome towards novel bacterial diversity and tailored functional studies.</title>
        <authorList>
            <person name="Wylensek D."/>
            <person name="Hitch T.C.A."/>
            <person name="Clavel T."/>
        </authorList>
    </citation>
    <scope>NUCLEOTIDE SEQUENCE [LARGE SCALE GENOMIC DNA]</scope>
    <source>
        <strain evidence="7 8">WCA3-693-APC-4?</strain>
    </source>
</reference>
<feature type="domain" description="Solute-binding protein family 3/N-terminal" evidence="6">
    <location>
        <begin position="53"/>
        <end position="273"/>
    </location>
</feature>
<name>A0A6N7XSL6_9FIRM</name>
<evidence type="ECO:0000313" key="8">
    <source>
        <dbReference type="Proteomes" id="UP000469523"/>
    </source>
</evidence>
<dbReference type="SUPFAM" id="SSF53850">
    <property type="entry name" value="Periplasmic binding protein-like II"/>
    <property type="match status" value="1"/>
</dbReference>
<dbReference type="PANTHER" id="PTHR35936:SF17">
    <property type="entry name" value="ARGININE-BINDING EXTRACELLULAR PROTEIN ARTP"/>
    <property type="match status" value="1"/>
</dbReference>
<dbReference type="InterPro" id="IPR018313">
    <property type="entry name" value="SBP_3_CS"/>
</dbReference>
<evidence type="ECO:0000256" key="2">
    <source>
        <dbReference type="ARBA" id="ARBA00010333"/>
    </source>
</evidence>
<accession>A0A6N7XSL6</accession>
<evidence type="ECO:0000256" key="3">
    <source>
        <dbReference type="ARBA" id="ARBA00022729"/>
    </source>
</evidence>
<feature type="signal peptide" evidence="5">
    <location>
        <begin position="1"/>
        <end position="21"/>
    </location>
</feature>
<comment type="similarity">
    <text evidence="2 4">Belongs to the bacterial solute-binding protein 3 family.</text>
</comment>
<gene>
    <name evidence="7" type="ORF">FYJ83_02900</name>
</gene>
<dbReference type="EMBL" id="VUNQ01000003">
    <property type="protein sequence ID" value="MSU00413.1"/>
    <property type="molecule type" value="Genomic_DNA"/>
</dbReference>
<dbReference type="InterPro" id="IPR001638">
    <property type="entry name" value="Solute-binding_3/MltF_N"/>
</dbReference>
<evidence type="ECO:0000313" key="7">
    <source>
        <dbReference type="EMBL" id="MSU00413.1"/>
    </source>
</evidence>
<dbReference type="GO" id="GO:0030313">
    <property type="term" value="C:cell envelope"/>
    <property type="evidence" value="ECO:0007669"/>
    <property type="project" value="UniProtKB-SubCell"/>
</dbReference>
<dbReference type="SMART" id="SM00062">
    <property type="entry name" value="PBPb"/>
    <property type="match status" value="1"/>
</dbReference>